<proteinExistence type="inferred from homology"/>
<reference evidence="9" key="1">
    <citation type="journal article" date="2014" name="Proc. Natl. Acad. Sci. U.S.A.">
        <title>Extensive sampling of basidiomycete genomes demonstrates inadequacy of the white-rot/brown-rot paradigm for wood decay fungi.</title>
        <authorList>
            <person name="Riley R."/>
            <person name="Salamov A.A."/>
            <person name="Brown D.W."/>
            <person name="Nagy L.G."/>
            <person name="Floudas D."/>
            <person name="Held B.W."/>
            <person name="Levasseur A."/>
            <person name="Lombard V."/>
            <person name="Morin E."/>
            <person name="Otillar R."/>
            <person name="Lindquist E.A."/>
            <person name="Sun H."/>
            <person name="LaButti K.M."/>
            <person name="Schmutz J."/>
            <person name="Jabbour D."/>
            <person name="Luo H."/>
            <person name="Baker S.E."/>
            <person name="Pisabarro A.G."/>
            <person name="Walton J.D."/>
            <person name="Blanchette R.A."/>
            <person name="Henrissat B."/>
            <person name="Martin F."/>
            <person name="Cullen D."/>
            <person name="Hibbett D.S."/>
            <person name="Grigoriev I.V."/>
        </authorList>
    </citation>
    <scope>NUCLEOTIDE SEQUENCE [LARGE SCALE GENOMIC DNA]</scope>
    <source>
        <strain evidence="9">MUCL 33604</strain>
    </source>
</reference>
<dbReference type="GO" id="GO:0005774">
    <property type="term" value="C:vacuolar membrane"/>
    <property type="evidence" value="ECO:0007669"/>
    <property type="project" value="TreeGrafter"/>
</dbReference>
<sequence length="289" mass="32124">MAPKSIAASLLEKADKKAESSSGWFSSSSTKFEEAGDLYQQAANAFKIDKQFKEAGDAHAREAECREKCKEGNEAANAWWNAAKAYKRVDQQLAIQALSQTITHLTKGGRFRQAADREKEIGQIYLQELHDLRKACESFERAGEWYSQEDATATANSCFKDAADLHADLEEYPAAIARYEQVADHSLTSALTRYSVKEYWLRSSLCALAMGDTVSAKRNMARYASLDTTFPSTREARFVNAITEACESGDQEAFTGAVVDFDQVTKLDNWKTGILLKIKRGIQDEPGLT</sequence>
<dbReference type="GO" id="GO:0035494">
    <property type="term" value="P:SNARE complex disassembly"/>
    <property type="evidence" value="ECO:0007669"/>
    <property type="project" value="TreeGrafter"/>
</dbReference>
<dbReference type="GO" id="GO:0006886">
    <property type="term" value="P:intracellular protein transport"/>
    <property type="evidence" value="ECO:0007669"/>
    <property type="project" value="UniProtKB-UniRule"/>
</dbReference>
<name>A0A067Q979_9AGAM</name>
<dbReference type="InParanoid" id="A0A067Q979"/>
<protein>
    <recommendedName>
        <fullName evidence="10">Vesicular-fusion protein SEC17</fullName>
    </recommendedName>
</protein>
<evidence type="ECO:0000256" key="7">
    <source>
        <dbReference type="RuleBase" id="RU367013"/>
    </source>
</evidence>
<keyword evidence="5 7" id="KW-0653">Protein transport</keyword>
<dbReference type="HOGENOM" id="CLU_046329_0_2_1"/>
<dbReference type="PRINTS" id="PR00448">
    <property type="entry name" value="NSFATTACHMNT"/>
</dbReference>
<dbReference type="CDD" id="cd15832">
    <property type="entry name" value="SNAP"/>
    <property type="match status" value="1"/>
</dbReference>
<evidence type="ECO:0000256" key="4">
    <source>
        <dbReference type="ARBA" id="ARBA00022892"/>
    </source>
</evidence>
<evidence type="ECO:0000313" key="8">
    <source>
        <dbReference type="EMBL" id="KDQ63608.1"/>
    </source>
</evidence>
<dbReference type="GO" id="GO:0019905">
    <property type="term" value="F:syntaxin binding"/>
    <property type="evidence" value="ECO:0007669"/>
    <property type="project" value="TreeGrafter"/>
</dbReference>
<dbReference type="GO" id="GO:0031201">
    <property type="term" value="C:SNARE complex"/>
    <property type="evidence" value="ECO:0007669"/>
    <property type="project" value="TreeGrafter"/>
</dbReference>
<evidence type="ECO:0000256" key="3">
    <source>
        <dbReference type="ARBA" id="ARBA00022448"/>
    </source>
</evidence>
<dbReference type="GO" id="GO:0005483">
    <property type="term" value="F:soluble NSF attachment protein activity"/>
    <property type="evidence" value="ECO:0007669"/>
    <property type="project" value="UniProtKB-ARBA"/>
</dbReference>
<dbReference type="Pfam" id="PF14938">
    <property type="entry name" value="SNAP"/>
    <property type="match status" value="1"/>
</dbReference>
<gene>
    <name evidence="8" type="ORF">JAAARDRAFT_189165</name>
</gene>
<accession>A0A067Q979</accession>
<dbReference type="PANTHER" id="PTHR13768">
    <property type="entry name" value="SOLUBLE NSF ATTACHMENT PROTEIN SNAP"/>
    <property type="match status" value="1"/>
</dbReference>
<dbReference type="OrthoDB" id="9984275at2759"/>
<dbReference type="Proteomes" id="UP000027265">
    <property type="component" value="Unassembled WGS sequence"/>
</dbReference>
<dbReference type="FunFam" id="1.25.40.10:FF:000049">
    <property type="entry name" value="Alpha-soluble NSF attachment protein-like"/>
    <property type="match status" value="1"/>
</dbReference>
<keyword evidence="6 7" id="KW-0472">Membrane</keyword>
<dbReference type="SUPFAM" id="SSF48452">
    <property type="entry name" value="TPR-like"/>
    <property type="match status" value="1"/>
</dbReference>
<keyword evidence="4 7" id="KW-0931">ER-Golgi transport</keyword>
<dbReference type="FunCoup" id="A0A067Q979">
    <property type="interactions" value="348"/>
</dbReference>
<comment type="similarity">
    <text evidence="2 7">Belongs to the SNAP family.</text>
</comment>
<evidence type="ECO:0000313" key="9">
    <source>
        <dbReference type="Proteomes" id="UP000027265"/>
    </source>
</evidence>
<evidence type="ECO:0000256" key="6">
    <source>
        <dbReference type="ARBA" id="ARBA00023136"/>
    </source>
</evidence>
<dbReference type="PANTHER" id="PTHR13768:SF8">
    <property type="entry name" value="ALPHA-SOLUBLE NSF ATTACHMENT PROTEIN"/>
    <property type="match status" value="1"/>
</dbReference>
<dbReference type="InterPro" id="IPR011990">
    <property type="entry name" value="TPR-like_helical_dom_sf"/>
</dbReference>
<evidence type="ECO:0000256" key="1">
    <source>
        <dbReference type="ARBA" id="ARBA00004170"/>
    </source>
</evidence>
<comment type="function">
    <text evidence="7">Required for vesicular transport between the endoplasmic reticulum and the Golgi apparatus.</text>
</comment>
<dbReference type="STRING" id="933084.A0A067Q979"/>
<dbReference type="Gene3D" id="1.25.40.10">
    <property type="entry name" value="Tetratricopeptide repeat domain"/>
    <property type="match status" value="1"/>
</dbReference>
<evidence type="ECO:0000256" key="5">
    <source>
        <dbReference type="ARBA" id="ARBA00022927"/>
    </source>
</evidence>
<organism evidence="8 9">
    <name type="scientific">Jaapia argillacea MUCL 33604</name>
    <dbReference type="NCBI Taxonomy" id="933084"/>
    <lineage>
        <taxon>Eukaryota</taxon>
        <taxon>Fungi</taxon>
        <taxon>Dikarya</taxon>
        <taxon>Basidiomycota</taxon>
        <taxon>Agaricomycotina</taxon>
        <taxon>Agaricomycetes</taxon>
        <taxon>Agaricomycetidae</taxon>
        <taxon>Jaapiales</taxon>
        <taxon>Jaapiaceae</taxon>
        <taxon>Jaapia</taxon>
    </lineage>
</organism>
<dbReference type="AlphaFoldDB" id="A0A067Q979"/>
<comment type="subcellular location">
    <subcellularLocation>
        <location evidence="1 7">Membrane</location>
        <topology evidence="1 7">Peripheral membrane protein</topology>
    </subcellularLocation>
</comment>
<dbReference type="EMBL" id="KL197710">
    <property type="protein sequence ID" value="KDQ63608.1"/>
    <property type="molecule type" value="Genomic_DNA"/>
</dbReference>
<evidence type="ECO:0000256" key="2">
    <source>
        <dbReference type="ARBA" id="ARBA00010050"/>
    </source>
</evidence>
<keyword evidence="9" id="KW-1185">Reference proteome</keyword>
<dbReference type="InterPro" id="IPR000744">
    <property type="entry name" value="NSF_attach"/>
</dbReference>
<keyword evidence="3 7" id="KW-0813">Transport</keyword>
<evidence type="ECO:0008006" key="10">
    <source>
        <dbReference type="Google" id="ProtNLM"/>
    </source>
</evidence>